<proteinExistence type="predicted"/>
<evidence type="ECO:0000313" key="1">
    <source>
        <dbReference type="EMBL" id="GFB17673.1"/>
    </source>
</evidence>
<gene>
    <name evidence="1" type="ORF">Tci_689644</name>
</gene>
<comment type="caution">
    <text evidence="1">The sequence shown here is derived from an EMBL/GenBank/DDBJ whole genome shotgun (WGS) entry which is preliminary data.</text>
</comment>
<dbReference type="EMBL" id="BKCJ010568727">
    <property type="protein sequence ID" value="GFB17673.1"/>
    <property type="molecule type" value="Genomic_DNA"/>
</dbReference>
<dbReference type="AlphaFoldDB" id="A0A699L3Q2"/>
<sequence>MIELVSHTEKNDTVFHTEKTGMLRLVVEIDVVGMTADVVDKVTCSFDGCQLKQVDLKRKSVLKKVLMIELVSHTEKNDTVFHTEKTGMLRLVVEIDVVGMIADVVDK</sequence>
<protein>
    <submittedName>
        <fullName evidence="1">Uncharacterized protein</fullName>
    </submittedName>
</protein>
<name>A0A699L3Q2_TANCI</name>
<accession>A0A699L3Q2</accession>
<organism evidence="1">
    <name type="scientific">Tanacetum cinerariifolium</name>
    <name type="common">Dalmatian daisy</name>
    <name type="synonym">Chrysanthemum cinerariifolium</name>
    <dbReference type="NCBI Taxonomy" id="118510"/>
    <lineage>
        <taxon>Eukaryota</taxon>
        <taxon>Viridiplantae</taxon>
        <taxon>Streptophyta</taxon>
        <taxon>Embryophyta</taxon>
        <taxon>Tracheophyta</taxon>
        <taxon>Spermatophyta</taxon>
        <taxon>Magnoliopsida</taxon>
        <taxon>eudicotyledons</taxon>
        <taxon>Gunneridae</taxon>
        <taxon>Pentapetalae</taxon>
        <taxon>asterids</taxon>
        <taxon>campanulids</taxon>
        <taxon>Asterales</taxon>
        <taxon>Asteraceae</taxon>
        <taxon>Asteroideae</taxon>
        <taxon>Anthemideae</taxon>
        <taxon>Anthemidinae</taxon>
        <taxon>Tanacetum</taxon>
    </lineage>
</organism>
<feature type="non-terminal residue" evidence="1">
    <location>
        <position position="107"/>
    </location>
</feature>
<reference evidence="1" key="1">
    <citation type="journal article" date="2019" name="Sci. Rep.">
        <title>Draft genome of Tanacetum cinerariifolium, the natural source of mosquito coil.</title>
        <authorList>
            <person name="Yamashiro T."/>
            <person name="Shiraishi A."/>
            <person name="Satake H."/>
            <person name="Nakayama K."/>
        </authorList>
    </citation>
    <scope>NUCLEOTIDE SEQUENCE</scope>
</reference>